<evidence type="ECO:0000313" key="1">
    <source>
        <dbReference type="EMBL" id="QHU27437.1"/>
    </source>
</evidence>
<dbReference type="EMBL" id="MN740456">
    <property type="protein sequence ID" value="QHU27437.1"/>
    <property type="molecule type" value="Genomic_DNA"/>
</dbReference>
<dbReference type="AlphaFoldDB" id="A0A6C0LAI5"/>
<name>A0A6C0LAI5_9ZZZZ</name>
<accession>A0A6C0LAI5</accession>
<organism evidence="1">
    <name type="scientific">viral metagenome</name>
    <dbReference type="NCBI Taxonomy" id="1070528"/>
    <lineage>
        <taxon>unclassified sequences</taxon>
        <taxon>metagenomes</taxon>
        <taxon>organismal metagenomes</taxon>
    </lineage>
</organism>
<reference evidence="1" key="1">
    <citation type="journal article" date="2020" name="Nature">
        <title>Giant virus diversity and host interactions through global metagenomics.</title>
        <authorList>
            <person name="Schulz F."/>
            <person name="Roux S."/>
            <person name="Paez-Espino D."/>
            <person name="Jungbluth S."/>
            <person name="Walsh D.A."/>
            <person name="Denef V.J."/>
            <person name="McMahon K.D."/>
            <person name="Konstantinidis K.T."/>
            <person name="Eloe-Fadrosh E.A."/>
            <person name="Kyrpides N.C."/>
            <person name="Woyke T."/>
        </authorList>
    </citation>
    <scope>NUCLEOTIDE SEQUENCE</scope>
    <source>
        <strain evidence="1">GVMAG-M-3300027763-16</strain>
    </source>
</reference>
<sequence>MDMDTQDTKDTKDTQGREAVDTQNINKYIDMCILNSTHFDIANVVHIYLKDKHRYIENNTWEYLKTDVITGSSEWVIDDNNGQLSYSIRTIVCRAFTDRSLYWADTKESDIYPNTEIISNKLLNISSKLKDNKYICVLIKECKQFFS</sequence>
<proteinExistence type="predicted"/>
<protein>
    <submittedName>
        <fullName evidence="1">Uncharacterized protein</fullName>
    </submittedName>
</protein>